<comment type="caution">
    <text evidence="1">The sequence shown here is derived from an EMBL/GenBank/DDBJ whole genome shotgun (WGS) entry which is preliminary data.</text>
</comment>
<reference evidence="1" key="2">
    <citation type="submission" date="2021-01" db="EMBL/GenBank/DDBJ databases">
        <authorList>
            <person name="Schikora-Tamarit M.A."/>
        </authorList>
    </citation>
    <scope>NUCLEOTIDE SEQUENCE</scope>
    <source>
        <strain evidence="1">CBS6075</strain>
    </source>
</reference>
<dbReference type="RefSeq" id="XP_046059765.1">
    <property type="nucleotide sequence ID" value="XM_046206505.1"/>
</dbReference>
<sequence length="257" mass="28549">MLDCKFSASKSGEKIDLGVIEQVLALSSEQWMFLLVNHENNVTRNDVWLLVTFSRENDSLTSLHSWIDVNLQDLSLVNDLLTLTGLTSVLWRDDVSFSVTNLTSGLESLDHRTHLSGDELHSHTVTGRTLLHVLSTFTFTGSTKHGLVQSQLCGLSFVQLLQSAGDGVLDIFAPLWSRRASLAAKATKSTKELTENVCSVHASHSSRSSSGEALLTKLVVSVSLIWIAQDLVCRRHFLERLGSLWRRVFIWVVFQGS</sequence>
<dbReference type="GeneID" id="70237296"/>
<accession>A0A9P8P207</accession>
<keyword evidence="2" id="KW-1185">Reference proteome</keyword>
<evidence type="ECO:0000313" key="2">
    <source>
        <dbReference type="Proteomes" id="UP000769157"/>
    </source>
</evidence>
<evidence type="ECO:0000313" key="1">
    <source>
        <dbReference type="EMBL" id="KAH3663342.1"/>
    </source>
</evidence>
<dbReference type="AlphaFoldDB" id="A0A9P8P207"/>
<gene>
    <name evidence="1" type="ORF">OGAPHI_005332</name>
</gene>
<dbReference type="OrthoDB" id="10636142at2759"/>
<organism evidence="1 2">
    <name type="scientific">Ogataea philodendri</name>
    <dbReference type="NCBI Taxonomy" id="1378263"/>
    <lineage>
        <taxon>Eukaryota</taxon>
        <taxon>Fungi</taxon>
        <taxon>Dikarya</taxon>
        <taxon>Ascomycota</taxon>
        <taxon>Saccharomycotina</taxon>
        <taxon>Pichiomycetes</taxon>
        <taxon>Pichiales</taxon>
        <taxon>Pichiaceae</taxon>
        <taxon>Ogataea</taxon>
    </lineage>
</organism>
<dbReference type="EMBL" id="JAEUBE010000375">
    <property type="protein sequence ID" value="KAH3663342.1"/>
    <property type="molecule type" value="Genomic_DNA"/>
</dbReference>
<dbReference type="Proteomes" id="UP000769157">
    <property type="component" value="Unassembled WGS sequence"/>
</dbReference>
<name>A0A9P8P207_9ASCO</name>
<proteinExistence type="predicted"/>
<reference evidence="1" key="1">
    <citation type="journal article" date="2021" name="Open Biol.">
        <title>Shared evolutionary footprints suggest mitochondrial oxidative damage underlies multiple complex I losses in fungi.</title>
        <authorList>
            <person name="Schikora-Tamarit M.A."/>
            <person name="Marcet-Houben M."/>
            <person name="Nosek J."/>
            <person name="Gabaldon T."/>
        </authorList>
    </citation>
    <scope>NUCLEOTIDE SEQUENCE</scope>
    <source>
        <strain evidence="1">CBS6075</strain>
    </source>
</reference>
<protein>
    <submittedName>
        <fullName evidence="1">Uncharacterized protein</fullName>
    </submittedName>
</protein>